<sequence>MWLHVNVLSVERKPCPIDETSWGTETSGCATMSYMTLDERILPHHERRSSSFEYINGIARPTVTHWPKGRLNDWMVSIQFVSVDPVYGLARTCDRSGYIRVFQNSTGETPEFLERTLQIQGQCFMSTVKVQASNTVCPWCVDDSQTTTTTTVTPAPPSTTFSPFFGTSNNTSLLIGMLILAFFSLLALTSTTVLLCVYISDRKKPEFFDMPLPQANSTVLGGRSSDTGLFTTKSSSERWTEYGCEPWSSFQPFNIDSTYNPPRETTCVYKVTHREDDESSDSGNASL</sequence>
<dbReference type="PANTHER" id="PTHR38626">
    <property type="entry name" value="SKN-1 DEPENDENT ZYGOTIC TRANSCRIPT-RELATED"/>
    <property type="match status" value="1"/>
</dbReference>
<dbReference type="EMBL" id="BX284603">
    <property type="protein sequence ID" value="CAA97780.1"/>
    <property type="molecule type" value="Genomic_DNA"/>
</dbReference>
<dbReference type="Proteomes" id="UP000001940">
    <property type="component" value="Chromosome III"/>
</dbReference>
<dbReference type="PaxDb" id="6239-C44B9.3"/>
<protein>
    <submittedName>
        <fullName evidence="3">CUB domain-containing protein</fullName>
    </submittedName>
</protein>
<dbReference type="AlphaFoldDB" id="Q18604"/>
<dbReference type="PIR" id="T19917">
    <property type="entry name" value="T19917"/>
</dbReference>
<name>Q18604_CAEEL</name>
<dbReference type="RefSeq" id="NP_499396.1">
    <property type="nucleotide sequence ID" value="NM_066995.4"/>
</dbReference>
<dbReference type="OMA" id="YMTLDER"/>
<proteinExistence type="predicted"/>
<dbReference type="CTD" id="183435"/>
<keyword evidence="1" id="KW-0812">Transmembrane</keyword>
<keyword evidence="1" id="KW-0472">Membrane</keyword>
<reference evidence="3 4" key="1">
    <citation type="journal article" date="1998" name="Science">
        <title>Genome sequence of the nematode C. elegans: a platform for investigating biology.</title>
        <authorList>
            <consortium name="The C. elegans sequencing consortium"/>
            <person name="Sulson J.E."/>
            <person name="Waterston R."/>
        </authorList>
    </citation>
    <scope>NUCLEOTIDE SEQUENCE [LARGE SCALE GENOMIC DNA]</scope>
    <source>
        <strain evidence="3 4">Bristol N2</strain>
    </source>
</reference>
<keyword evidence="4" id="KW-1185">Reference proteome</keyword>
<dbReference type="Pfam" id="PF25330">
    <property type="entry name" value="C2_nem"/>
    <property type="match status" value="1"/>
</dbReference>
<dbReference type="InParanoid" id="Q18604"/>
<dbReference type="OrthoDB" id="5790796at2759"/>
<dbReference type="GeneID" id="183435"/>
<dbReference type="AGR" id="WB:WBGene00008080"/>
<evidence type="ECO:0000256" key="1">
    <source>
        <dbReference type="SAM" id="Phobius"/>
    </source>
</evidence>
<organism evidence="3 4">
    <name type="scientific">Caenorhabditis elegans</name>
    <dbReference type="NCBI Taxonomy" id="6239"/>
    <lineage>
        <taxon>Eukaryota</taxon>
        <taxon>Metazoa</taxon>
        <taxon>Ecdysozoa</taxon>
        <taxon>Nematoda</taxon>
        <taxon>Chromadorea</taxon>
        <taxon>Rhabditida</taxon>
        <taxon>Rhabditina</taxon>
        <taxon>Rhabditomorpha</taxon>
        <taxon>Rhabditoidea</taxon>
        <taxon>Rhabditidae</taxon>
        <taxon>Peloderinae</taxon>
        <taxon>Caenorhabditis</taxon>
    </lineage>
</organism>
<feature type="domain" description="C2" evidence="2">
    <location>
        <begin position="1"/>
        <end position="134"/>
    </location>
</feature>
<dbReference type="HOGENOM" id="CLU_883483_0_0_1"/>
<dbReference type="FunCoup" id="Q18604">
    <property type="interactions" value="1352"/>
</dbReference>
<evidence type="ECO:0000313" key="3">
    <source>
        <dbReference type="EMBL" id="CAA97780.1"/>
    </source>
</evidence>
<evidence type="ECO:0000313" key="5">
    <source>
        <dbReference type="WormBase" id="C44B9.3"/>
    </source>
</evidence>
<dbReference type="InterPro" id="IPR040426">
    <property type="entry name" value="C05B5.4-like"/>
</dbReference>
<dbReference type="eggNOG" id="ENOG502RT82">
    <property type="taxonomic scope" value="Eukaryota"/>
</dbReference>
<gene>
    <name evidence="3 5" type="ORF">C44B9.3</name>
    <name evidence="3" type="ORF">CELE_C44B9.3</name>
</gene>
<feature type="transmembrane region" description="Helical" evidence="1">
    <location>
        <begin position="173"/>
        <end position="200"/>
    </location>
</feature>
<keyword evidence="1" id="KW-1133">Transmembrane helix</keyword>
<dbReference type="KEGG" id="cel:CELE_C44B9.3"/>
<dbReference type="WormBase" id="C44B9.3">
    <property type="protein sequence ID" value="CE05405"/>
    <property type="gene ID" value="WBGene00008080"/>
</dbReference>
<dbReference type="Bgee" id="WBGene00008080">
    <property type="expression patterns" value="Expressed in germ line (C elegans) and 4 other cell types or tissues"/>
</dbReference>
<evidence type="ECO:0000313" key="4">
    <source>
        <dbReference type="Proteomes" id="UP000001940"/>
    </source>
</evidence>
<evidence type="ECO:0000259" key="2">
    <source>
        <dbReference type="Pfam" id="PF25330"/>
    </source>
</evidence>
<accession>Q18604</accession>
<dbReference type="UCSC" id="C44B9.3">
    <property type="organism name" value="c. elegans"/>
</dbReference>
<dbReference type="InterPro" id="IPR057569">
    <property type="entry name" value="C2_nem"/>
</dbReference>
<dbReference type="SMR" id="Q18604"/>
<dbReference type="PANTHER" id="PTHR38626:SF2">
    <property type="entry name" value="CUB DOMAIN-CONTAINING PROTEIN"/>
    <property type="match status" value="1"/>
</dbReference>